<evidence type="ECO:0000313" key="2">
    <source>
        <dbReference type="WBParaSite" id="ES5_v2.g8141.t1"/>
    </source>
</evidence>
<protein>
    <submittedName>
        <fullName evidence="2">Protein kinase domain-containing protein</fullName>
    </submittedName>
</protein>
<reference evidence="2" key="1">
    <citation type="submission" date="2022-11" db="UniProtKB">
        <authorList>
            <consortium name="WormBaseParasite"/>
        </authorList>
    </citation>
    <scope>IDENTIFICATION</scope>
</reference>
<accession>A0AC34GTU1</accession>
<sequence length="799" mass="91926">MGIHSYVLFTITADTNPDGFIDLFDFYAQLSSTCGIEIKHELHFGSSKLRTITTNNLKSDLLADNINEFYTSSLVETNSVKQTDNEASLMNVLESFKIHLDDQNSRPESVILKKTIVIITDYSNENLTNIVPESLKNENAQAFLISPLHNATDIFDPDRFTICVQDAIEMNRCSIEFCKDIDIQISKSTVPSKLPPFSQTNIYAATFHSDLWMLRTIAIEILKGDREIYPKGTIKKDYIKVHFAQDDDQDKHPILLPWLSNVTQSFYEKCISTKLIDTLKLTNYSIPNNEISRAKFQPDKPCSESSVFYKRLITDLANSSLTNGSVVILGDRCPNCLKEIFNSKFNIEPDLQIFFRIESASERSDIYTTFINPIHDRLNRSSTKFHANFIQNPIDIINATVVNKNFAPFTPLGFAKRYTYREPWSLAIDQFIVIIVLCVFTAIGAGAFLYRVTKKIYIEQLAEAQEDYKEGKICLKPEENLRNDCLPWEVHIDRVTLHLDFPLGEDNNYVMYLGKLKGKAAICQWINLPEMKQFQDCAVAVRVPRRYDDEEERQLLREINTMKTLKHHDYIANLLGWFNKHNFACTIMELTHTNLLKYASQIKDSCEFGVEASSMCVLPLKQYLRIFVQITDAMGYVAAKGLVHRNLTAKNVLLTTGLRAKISGFNYCSIVGDPDFEPTKPAFFNLPIHWMSIEAMKGQFTERSDVWSFAMLLYEVYSLGEKPFAGVRENLLQKTIKSGNRPSKPEFASDEIYTIMSKCWVRYPDRRPTFKELQTEFQRILDRQYEKYDNPAFVFEHAE</sequence>
<dbReference type="Proteomes" id="UP000887579">
    <property type="component" value="Unplaced"/>
</dbReference>
<evidence type="ECO:0000313" key="1">
    <source>
        <dbReference type="Proteomes" id="UP000887579"/>
    </source>
</evidence>
<dbReference type="WBParaSite" id="ES5_v2.g8141.t1">
    <property type="protein sequence ID" value="ES5_v2.g8141.t1"/>
    <property type="gene ID" value="ES5_v2.g8141"/>
</dbReference>
<proteinExistence type="predicted"/>
<name>A0AC34GTU1_9BILA</name>
<organism evidence="1 2">
    <name type="scientific">Panagrolaimus sp. ES5</name>
    <dbReference type="NCBI Taxonomy" id="591445"/>
    <lineage>
        <taxon>Eukaryota</taxon>
        <taxon>Metazoa</taxon>
        <taxon>Ecdysozoa</taxon>
        <taxon>Nematoda</taxon>
        <taxon>Chromadorea</taxon>
        <taxon>Rhabditida</taxon>
        <taxon>Tylenchina</taxon>
        <taxon>Panagrolaimomorpha</taxon>
        <taxon>Panagrolaimoidea</taxon>
        <taxon>Panagrolaimidae</taxon>
        <taxon>Panagrolaimus</taxon>
    </lineage>
</organism>